<organism evidence="1 2">
    <name type="scientific">Haloarcula salinisoli</name>
    <dbReference type="NCBI Taxonomy" id="2487746"/>
    <lineage>
        <taxon>Archaea</taxon>
        <taxon>Methanobacteriati</taxon>
        <taxon>Methanobacteriota</taxon>
        <taxon>Stenosarchaea group</taxon>
        <taxon>Halobacteria</taxon>
        <taxon>Halobacteriales</taxon>
        <taxon>Haloarculaceae</taxon>
        <taxon>Haloarcula</taxon>
    </lineage>
</organism>
<gene>
    <name evidence="1" type="ORF">EGD98_15015</name>
</gene>
<dbReference type="AlphaFoldDB" id="A0A8J8CBY3"/>
<dbReference type="RefSeq" id="WP_220589173.1">
    <property type="nucleotide sequence ID" value="NZ_RKLQ01000002.1"/>
</dbReference>
<comment type="caution">
    <text evidence="1">The sequence shown here is derived from an EMBL/GenBank/DDBJ whole genome shotgun (WGS) entry which is preliminary data.</text>
</comment>
<accession>A0A8J8CBY3</accession>
<dbReference type="Proteomes" id="UP000783863">
    <property type="component" value="Unassembled WGS sequence"/>
</dbReference>
<keyword evidence="2" id="KW-1185">Reference proteome</keyword>
<sequence length="116" mass="12400">MNDALGSVQSFEQFVLLSVAELSEDGETPAHSYDVTETAKARMDELERPPFGGIERREVITALGNLTEANLLAKAETEDAVGKGRPAYELAVAADDVVALLSEDEDIGAYARSLDA</sequence>
<proteinExistence type="predicted"/>
<evidence type="ECO:0000313" key="2">
    <source>
        <dbReference type="Proteomes" id="UP000783863"/>
    </source>
</evidence>
<evidence type="ECO:0000313" key="1">
    <source>
        <dbReference type="EMBL" id="MBX0304978.1"/>
    </source>
</evidence>
<reference evidence="1" key="1">
    <citation type="submission" date="2021-06" db="EMBL/GenBank/DDBJ databases">
        <title>Halomicroarcula sp. F24A a new haloarchaeum isolated from saline soil.</title>
        <authorList>
            <person name="Duran-Viseras A."/>
            <person name="Sanchez-Porro C."/>
            <person name="Ventosa A."/>
        </authorList>
    </citation>
    <scope>NUCLEOTIDE SEQUENCE</scope>
    <source>
        <strain evidence="1">F24A</strain>
    </source>
</reference>
<name>A0A8J8CBY3_9EURY</name>
<dbReference type="EMBL" id="RKLQ01000002">
    <property type="protein sequence ID" value="MBX0304978.1"/>
    <property type="molecule type" value="Genomic_DNA"/>
</dbReference>
<protein>
    <submittedName>
        <fullName evidence="1">Uncharacterized protein</fullName>
    </submittedName>
</protein>